<dbReference type="RefSeq" id="WP_138046634.1">
    <property type="nucleotide sequence ID" value="NZ_VBZC01000021.1"/>
</dbReference>
<dbReference type="Gene3D" id="3.60.10.10">
    <property type="entry name" value="Endonuclease/exonuclease/phosphatase"/>
    <property type="match status" value="1"/>
</dbReference>
<feature type="region of interest" description="Disordered" evidence="1">
    <location>
        <begin position="144"/>
        <end position="182"/>
    </location>
</feature>
<proteinExistence type="predicted"/>
<dbReference type="AlphaFoldDB" id="A0A5R9FSR5"/>
<sequence length="182" mass="19961">MSKSASLERKSDATRLRRSPDVTADLNRRFARTPYAVSFPSQGHTFTLVTLHVLYGEEPADRVPELRATAKWLAGWAEREFGWDHNLIALGDFNIDCAGDPLFAAFTATGLVPAPQLAVLPRTTFDDPGAEHFYDQIAWFTEGQAESEPSCPGACPTPTRSGSNSRTSHTDPRAARAASRNR</sequence>
<dbReference type="SUPFAM" id="SSF56219">
    <property type="entry name" value="DNase I-like"/>
    <property type="match status" value="1"/>
</dbReference>
<organism evidence="2 3">
    <name type="scientific">Streptomyces montanus</name>
    <dbReference type="NCBI Taxonomy" id="2580423"/>
    <lineage>
        <taxon>Bacteria</taxon>
        <taxon>Bacillati</taxon>
        <taxon>Actinomycetota</taxon>
        <taxon>Actinomycetes</taxon>
        <taxon>Kitasatosporales</taxon>
        <taxon>Streptomycetaceae</taxon>
        <taxon>Streptomyces</taxon>
    </lineage>
</organism>
<evidence type="ECO:0000313" key="2">
    <source>
        <dbReference type="EMBL" id="TLS44418.1"/>
    </source>
</evidence>
<reference evidence="2 3" key="1">
    <citation type="submission" date="2019-05" db="EMBL/GenBank/DDBJ databases">
        <title>Streptomyces sp. NEAU-C151, a novel actinomycete isolated from soil.</title>
        <authorList>
            <person name="Han L."/>
            <person name="Jiang H."/>
        </authorList>
    </citation>
    <scope>NUCLEOTIDE SEQUENCE [LARGE SCALE GENOMIC DNA]</scope>
    <source>
        <strain evidence="2 3">NEAU-C151</strain>
    </source>
</reference>
<evidence type="ECO:0008006" key="4">
    <source>
        <dbReference type="Google" id="ProtNLM"/>
    </source>
</evidence>
<keyword evidence="3" id="KW-1185">Reference proteome</keyword>
<comment type="caution">
    <text evidence="2">The sequence shown here is derived from an EMBL/GenBank/DDBJ whole genome shotgun (WGS) entry which is preliminary data.</text>
</comment>
<evidence type="ECO:0000313" key="3">
    <source>
        <dbReference type="Proteomes" id="UP000305906"/>
    </source>
</evidence>
<dbReference type="Proteomes" id="UP000305906">
    <property type="component" value="Unassembled WGS sequence"/>
</dbReference>
<name>A0A5R9FSR5_9ACTN</name>
<feature type="compositionally biased region" description="Polar residues" evidence="1">
    <location>
        <begin position="158"/>
        <end position="167"/>
    </location>
</feature>
<accession>A0A5R9FSR5</accession>
<gene>
    <name evidence="2" type="ORF">FE633_20660</name>
</gene>
<dbReference type="EMBL" id="VBZC01000021">
    <property type="protein sequence ID" value="TLS44418.1"/>
    <property type="molecule type" value="Genomic_DNA"/>
</dbReference>
<evidence type="ECO:0000256" key="1">
    <source>
        <dbReference type="SAM" id="MobiDB-lite"/>
    </source>
</evidence>
<dbReference type="InterPro" id="IPR036691">
    <property type="entry name" value="Endo/exonu/phosph_ase_sf"/>
</dbReference>
<protein>
    <recommendedName>
        <fullName evidence="4">Endonuclease/exonuclease/phosphatase domain-containing protein</fullName>
    </recommendedName>
</protein>